<evidence type="ECO:0000313" key="4">
    <source>
        <dbReference type="Proteomes" id="UP000198672"/>
    </source>
</evidence>
<dbReference type="InterPro" id="IPR038610">
    <property type="entry name" value="FliK-like_C_sf"/>
</dbReference>
<dbReference type="PANTHER" id="PTHR37533:SF2">
    <property type="entry name" value="FLAGELLAR HOOK-LENGTH CONTROL PROTEIN"/>
    <property type="match status" value="1"/>
</dbReference>
<dbReference type="AlphaFoldDB" id="A0A1H3K0Z2"/>
<feature type="compositionally biased region" description="Polar residues" evidence="1">
    <location>
        <begin position="119"/>
        <end position="139"/>
    </location>
</feature>
<organism evidence="3 4">
    <name type="scientific">Allochromatium warmingii</name>
    <name type="common">Chromatium warmingii</name>
    <dbReference type="NCBI Taxonomy" id="61595"/>
    <lineage>
        <taxon>Bacteria</taxon>
        <taxon>Pseudomonadati</taxon>
        <taxon>Pseudomonadota</taxon>
        <taxon>Gammaproteobacteria</taxon>
        <taxon>Chromatiales</taxon>
        <taxon>Chromatiaceae</taxon>
        <taxon>Allochromatium</taxon>
    </lineage>
</organism>
<feature type="compositionally biased region" description="Basic and acidic residues" evidence="1">
    <location>
        <begin position="258"/>
        <end position="284"/>
    </location>
</feature>
<feature type="domain" description="Flagellar hook-length control protein-like C-terminal" evidence="2">
    <location>
        <begin position="179"/>
        <end position="260"/>
    </location>
</feature>
<evidence type="ECO:0000313" key="3">
    <source>
        <dbReference type="EMBL" id="SDY45174.1"/>
    </source>
</evidence>
<feature type="region of interest" description="Disordered" evidence="1">
    <location>
        <begin position="252"/>
        <end position="306"/>
    </location>
</feature>
<name>A0A1H3K0Z2_ALLWA</name>
<dbReference type="EMBL" id="FNOW01000071">
    <property type="protein sequence ID" value="SDY45174.1"/>
    <property type="molecule type" value="Genomic_DNA"/>
</dbReference>
<gene>
    <name evidence="3" type="ORF">SAMN05421644_1711</name>
</gene>
<feature type="compositionally biased region" description="Basic and acidic residues" evidence="1">
    <location>
        <begin position="295"/>
        <end position="306"/>
    </location>
</feature>
<dbReference type="CDD" id="cd17470">
    <property type="entry name" value="T3SS_Flik_C"/>
    <property type="match status" value="2"/>
</dbReference>
<dbReference type="Gene3D" id="3.30.750.140">
    <property type="match status" value="2"/>
</dbReference>
<sequence length="306" mass="33294">ALPQIRDALAQTGIKLESTPIITQPLDLSRLSQPNGEQPLIQHIRQIIDSGQARAEIKLDPPNLGTLDIRQTQTNGIQQVQISAPNPVAREILNAVQPQLSTALAQNGVELTVSRTDESSAPISDRTTPSEIATESTATPTLSRQALGIAPDPTTASGRFQPLILERLLQPGGEQRLAEQLRWSLERGLESAEIKLHPPSLGALDVRFVQEGDRTHVQFVAAHPATREALEAALPRLRDALAQDGVWLGNVSVSDQAPNERGETGRERREPTWRDEVDAADTEHAGQTAAESDTEQPRAHRLDVFS</sequence>
<feature type="non-terminal residue" evidence="3">
    <location>
        <position position="1"/>
    </location>
</feature>
<feature type="region of interest" description="Disordered" evidence="1">
    <location>
        <begin position="113"/>
        <end position="139"/>
    </location>
</feature>
<feature type="domain" description="Flagellar hook-length control protein-like C-terminal" evidence="2">
    <location>
        <begin position="49"/>
        <end position="112"/>
    </location>
</feature>
<accession>A0A1H3K0Z2</accession>
<reference evidence="4" key="1">
    <citation type="submission" date="2016-10" db="EMBL/GenBank/DDBJ databases">
        <authorList>
            <person name="Varghese N."/>
            <person name="Submissions S."/>
        </authorList>
    </citation>
    <scope>NUCLEOTIDE SEQUENCE [LARGE SCALE GENOMIC DNA]</scope>
    <source>
        <strain evidence="4">DSM 173</strain>
    </source>
</reference>
<evidence type="ECO:0000256" key="1">
    <source>
        <dbReference type="SAM" id="MobiDB-lite"/>
    </source>
</evidence>
<dbReference type="InterPro" id="IPR021136">
    <property type="entry name" value="Flagellar_hook_control-like_C"/>
</dbReference>
<keyword evidence="4" id="KW-1185">Reference proteome</keyword>
<dbReference type="STRING" id="61595.SAMN05421644_1711"/>
<protein>
    <submittedName>
        <fullName evidence="3">Hook-length control protein FliK</fullName>
    </submittedName>
</protein>
<dbReference type="OrthoDB" id="1792985at2"/>
<dbReference type="RefSeq" id="WP_143117091.1">
    <property type="nucleotide sequence ID" value="NZ_FNOW01000071.1"/>
</dbReference>
<proteinExistence type="predicted"/>
<evidence type="ECO:0000259" key="2">
    <source>
        <dbReference type="Pfam" id="PF02120"/>
    </source>
</evidence>
<dbReference type="Proteomes" id="UP000198672">
    <property type="component" value="Unassembled WGS sequence"/>
</dbReference>
<dbReference type="PANTHER" id="PTHR37533">
    <property type="entry name" value="FLAGELLAR HOOK-LENGTH CONTROL PROTEIN"/>
    <property type="match status" value="1"/>
</dbReference>
<dbReference type="InterPro" id="IPR052563">
    <property type="entry name" value="FliK"/>
</dbReference>
<dbReference type="Pfam" id="PF02120">
    <property type="entry name" value="Flg_hook"/>
    <property type="match status" value="2"/>
</dbReference>